<proteinExistence type="predicted"/>
<evidence type="ECO:0000313" key="2">
    <source>
        <dbReference type="EMBL" id="KXS93522.1"/>
    </source>
</evidence>
<organism evidence="2 3">
    <name type="scientific">Pseudocercospora musae</name>
    <dbReference type="NCBI Taxonomy" id="113226"/>
    <lineage>
        <taxon>Eukaryota</taxon>
        <taxon>Fungi</taxon>
        <taxon>Dikarya</taxon>
        <taxon>Ascomycota</taxon>
        <taxon>Pezizomycotina</taxon>
        <taxon>Dothideomycetes</taxon>
        <taxon>Dothideomycetidae</taxon>
        <taxon>Mycosphaerellales</taxon>
        <taxon>Mycosphaerellaceae</taxon>
        <taxon>Pseudocercospora</taxon>
    </lineage>
</organism>
<reference evidence="2 3" key="1">
    <citation type="submission" date="2015-07" db="EMBL/GenBank/DDBJ databases">
        <title>Comparative genomics of the Sigatoka disease complex on banana suggests a link between parallel evolutionary changes in Pseudocercospora fijiensis and Pseudocercospora eumusae and increased virulence on the banana host.</title>
        <authorList>
            <person name="Chang T.-C."/>
            <person name="Salvucci A."/>
            <person name="Crous P.W."/>
            <person name="Stergiopoulos I."/>
        </authorList>
    </citation>
    <scope>NUCLEOTIDE SEQUENCE [LARGE SCALE GENOMIC DNA]</scope>
    <source>
        <strain evidence="2 3">CBS 116634</strain>
    </source>
</reference>
<dbReference type="OrthoDB" id="10313786at2759"/>
<name>A0A139GTL2_9PEZI</name>
<evidence type="ECO:0000256" key="1">
    <source>
        <dbReference type="SAM" id="MobiDB-lite"/>
    </source>
</evidence>
<keyword evidence="3" id="KW-1185">Reference proteome</keyword>
<evidence type="ECO:0000313" key="3">
    <source>
        <dbReference type="Proteomes" id="UP000073492"/>
    </source>
</evidence>
<gene>
    <name evidence="2" type="ORF">AC579_1133</name>
</gene>
<dbReference type="EMBL" id="LFZO01001188">
    <property type="protein sequence ID" value="KXS93522.1"/>
    <property type="molecule type" value="Genomic_DNA"/>
</dbReference>
<feature type="compositionally biased region" description="Acidic residues" evidence="1">
    <location>
        <begin position="9"/>
        <end position="26"/>
    </location>
</feature>
<sequence>MPKHRSNSDPDDPYLPSDDEGSDPEDFLIHSGGLTSSEAKYCRGKRINLDLHTKTIIFKHAVNKGYCSKRPPTVHDLLDLIYTVQLPRQGLRATKTFIKCLASWISNNVSQSNLVGLLLEEYVGVRPPMYRVRIASALLDAARDPAFSYNSILALQRSDSPILQAHARNDRAMQLFGGQPEPRAGMEQIVRNVISHMVASGQIASPSPAPKAYHTPYPPHPGMPSMFLAAQYPPHAGAQPIAGTLSPLSPAFYQYAPPNFAGMFHQQTSQPPGPVYGPPEYLYEKDKVNANQNRIAYEKWLEYVKVQIEHHRSMETPGNAVLPADLQDAINFNNGVRDFFPQHDYIGWLIDHPEAMRAAAS</sequence>
<comment type="caution">
    <text evidence="2">The sequence shown here is derived from an EMBL/GenBank/DDBJ whole genome shotgun (WGS) entry which is preliminary data.</text>
</comment>
<dbReference type="Proteomes" id="UP000073492">
    <property type="component" value="Unassembled WGS sequence"/>
</dbReference>
<accession>A0A139GTL2</accession>
<protein>
    <submittedName>
        <fullName evidence="2">Uncharacterized protein</fullName>
    </submittedName>
</protein>
<dbReference type="AlphaFoldDB" id="A0A139GTL2"/>
<feature type="region of interest" description="Disordered" evidence="1">
    <location>
        <begin position="1"/>
        <end position="27"/>
    </location>
</feature>